<dbReference type="NCBIfam" id="TIGR02937">
    <property type="entry name" value="sigma70-ECF"/>
    <property type="match status" value="1"/>
</dbReference>
<sequence length="169" mass="18910">MRPADEARFRDFAAAQALPLRRQAYLLSSDWHLAEDLVQDALLKLYRAWPRLGAADPPLNYARRTLVRTWLDERRRPWRRREDRSGVLPDPAGVGGETERVDARGPLLAALARLAPRQRAVLVLRYFCGLSVPATAAALGISEGTVKSQSARGLDALRAHYATFDNPVR</sequence>
<name>A0A1Q9LCA6_9PSEU</name>
<dbReference type="CDD" id="cd06171">
    <property type="entry name" value="Sigma70_r4"/>
    <property type="match status" value="1"/>
</dbReference>
<dbReference type="RefSeq" id="WP_075978575.1">
    <property type="nucleotide sequence ID" value="NZ_MKQR01000029.1"/>
</dbReference>
<dbReference type="SUPFAM" id="SSF88659">
    <property type="entry name" value="Sigma3 and sigma4 domains of RNA polymerase sigma factors"/>
    <property type="match status" value="1"/>
</dbReference>
<keyword evidence="9" id="KW-1185">Reference proteome</keyword>
<dbReference type="InterPro" id="IPR039425">
    <property type="entry name" value="RNA_pol_sigma-70-like"/>
</dbReference>
<dbReference type="InterPro" id="IPR013249">
    <property type="entry name" value="RNA_pol_sigma70_r4_t2"/>
</dbReference>
<keyword evidence="5" id="KW-0804">Transcription</keyword>
<dbReference type="InterPro" id="IPR014325">
    <property type="entry name" value="RNA_pol_sigma-E_actinobac"/>
</dbReference>
<proteinExistence type="inferred from homology"/>
<evidence type="ECO:0000256" key="2">
    <source>
        <dbReference type="ARBA" id="ARBA00023015"/>
    </source>
</evidence>
<dbReference type="Proteomes" id="UP000186040">
    <property type="component" value="Unassembled WGS sequence"/>
</dbReference>
<evidence type="ECO:0000259" key="6">
    <source>
        <dbReference type="Pfam" id="PF04542"/>
    </source>
</evidence>
<evidence type="ECO:0000313" key="9">
    <source>
        <dbReference type="Proteomes" id="UP000186040"/>
    </source>
</evidence>
<dbReference type="PANTHER" id="PTHR43133:SF50">
    <property type="entry name" value="ECF RNA POLYMERASE SIGMA FACTOR SIGM"/>
    <property type="match status" value="1"/>
</dbReference>
<comment type="similarity">
    <text evidence="1">Belongs to the sigma-70 factor family. ECF subfamily.</text>
</comment>
<dbReference type="Pfam" id="PF08281">
    <property type="entry name" value="Sigma70_r4_2"/>
    <property type="match status" value="1"/>
</dbReference>
<dbReference type="InterPro" id="IPR007627">
    <property type="entry name" value="RNA_pol_sigma70_r2"/>
</dbReference>
<evidence type="ECO:0000256" key="1">
    <source>
        <dbReference type="ARBA" id="ARBA00010641"/>
    </source>
</evidence>
<feature type="domain" description="RNA polymerase sigma factor 70 region 4 type 2" evidence="7">
    <location>
        <begin position="106"/>
        <end position="157"/>
    </location>
</feature>
<dbReference type="EMBL" id="MKQR01000029">
    <property type="protein sequence ID" value="OLR89660.1"/>
    <property type="molecule type" value="Genomic_DNA"/>
</dbReference>
<dbReference type="Gene3D" id="1.10.1740.10">
    <property type="match status" value="1"/>
</dbReference>
<evidence type="ECO:0000256" key="3">
    <source>
        <dbReference type="ARBA" id="ARBA00023082"/>
    </source>
</evidence>
<accession>A0A1Q9LCA6</accession>
<dbReference type="OrthoDB" id="3783006at2"/>
<dbReference type="InterPro" id="IPR036388">
    <property type="entry name" value="WH-like_DNA-bd_sf"/>
</dbReference>
<feature type="domain" description="RNA polymerase sigma-70 region 2" evidence="6">
    <location>
        <begin position="20"/>
        <end position="79"/>
    </location>
</feature>
<dbReference type="PANTHER" id="PTHR43133">
    <property type="entry name" value="RNA POLYMERASE ECF-TYPE SIGMA FACTO"/>
    <property type="match status" value="1"/>
</dbReference>
<comment type="caution">
    <text evidence="8">The sequence shown here is derived from an EMBL/GenBank/DDBJ whole genome shotgun (WGS) entry which is preliminary data.</text>
</comment>
<dbReference type="InterPro" id="IPR013324">
    <property type="entry name" value="RNA_pol_sigma_r3/r4-like"/>
</dbReference>
<evidence type="ECO:0000256" key="5">
    <source>
        <dbReference type="ARBA" id="ARBA00023163"/>
    </source>
</evidence>
<dbReference type="InterPro" id="IPR014284">
    <property type="entry name" value="RNA_pol_sigma-70_dom"/>
</dbReference>
<keyword evidence="2" id="KW-0805">Transcription regulation</keyword>
<dbReference type="AlphaFoldDB" id="A0A1Q9LCA6"/>
<evidence type="ECO:0000313" key="8">
    <source>
        <dbReference type="EMBL" id="OLR89660.1"/>
    </source>
</evidence>
<dbReference type="GO" id="GO:0006352">
    <property type="term" value="P:DNA-templated transcription initiation"/>
    <property type="evidence" value="ECO:0007669"/>
    <property type="project" value="InterPro"/>
</dbReference>
<gene>
    <name evidence="8" type="ORF">BJP25_04700</name>
</gene>
<dbReference type="SUPFAM" id="SSF88946">
    <property type="entry name" value="Sigma2 domain of RNA polymerase sigma factors"/>
    <property type="match status" value="1"/>
</dbReference>
<reference evidence="8 9" key="1">
    <citation type="submission" date="2016-10" db="EMBL/GenBank/DDBJ databases">
        <title>The Draft Genome Sequence of Actinokineospora bangkokensis 44EHWT reveals the biosynthetic pathway of antifungal compounds Thailandins with unusual extender unit butylmalonyl-CoA.</title>
        <authorList>
            <person name="Greule A."/>
            <person name="Intra B."/>
            <person name="Flemming S."/>
            <person name="Rommel M.G."/>
            <person name="Panbangred W."/>
            <person name="Bechthold A."/>
        </authorList>
    </citation>
    <scope>NUCLEOTIDE SEQUENCE [LARGE SCALE GENOMIC DNA]</scope>
    <source>
        <strain evidence="8 9">44EHW</strain>
    </source>
</reference>
<keyword evidence="4" id="KW-0238">DNA-binding</keyword>
<organism evidence="8 9">
    <name type="scientific">Actinokineospora bangkokensis</name>
    <dbReference type="NCBI Taxonomy" id="1193682"/>
    <lineage>
        <taxon>Bacteria</taxon>
        <taxon>Bacillati</taxon>
        <taxon>Actinomycetota</taxon>
        <taxon>Actinomycetes</taxon>
        <taxon>Pseudonocardiales</taxon>
        <taxon>Pseudonocardiaceae</taxon>
        <taxon>Actinokineospora</taxon>
    </lineage>
</organism>
<protein>
    <submittedName>
        <fullName evidence="8">RNA polymerase subunit sigma-24</fullName>
    </submittedName>
</protein>
<dbReference type="InterPro" id="IPR013325">
    <property type="entry name" value="RNA_pol_sigma_r2"/>
</dbReference>
<dbReference type="GO" id="GO:0003677">
    <property type="term" value="F:DNA binding"/>
    <property type="evidence" value="ECO:0007669"/>
    <property type="project" value="UniProtKB-KW"/>
</dbReference>
<dbReference type="NCBIfam" id="TIGR02983">
    <property type="entry name" value="SigE-fam_strep"/>
    <property type="match status" value="1"/>
</dbReference>
<dbReference type="GO" id="GO:0016987">
    <property type="term" value="F:sigma factor activity"/>
    <property type="evidence" value="ECO:0007669"/>
    <property type="project" value="UniProtKB-KW"/>
</dbReference>
<keyword evidence="3" id="KW-0731">Sigma factor</keyword>
<evidence type="ECO:0000256" key="4">
    <source>
        <dbReference type="ARBA" id="ARBA00023125"/>
    </source>
</evidence>
<dbReference type="Gene3D" id="1.10.10.10">
    <property type="entry name" value="Winged helix-like DNA-binding domain superfamily/Winged helix DNA-binding domain"/>
    <property type="match status" value="1"/>
</dbReference>
<dbReference type="Pfam" id="PF04542">
    <property type="entry name" value="Sigma70_r2"/>
    <property type="match status" value="1"/>
</dbReference>
<evidence type="ECO:0000259" key="7">
    <source>
        <dbReference type="Pfam" id="PF08281"/>
    </source>
</evidence>
<dbReference type="STRING" id="1193682.BJP25_04700"/>